<accession>A0A7S1XG95</accession>
<dbReference type="EMBL" id="HBGH01014650">
    <property type="protein sequence ID" value="CAD9236037.1"/>
    <property type="molecule type" value="Transcribed_RNA"/>
</dbReference>
<name>A0A7S1XG95_9RHOD</name>
<evidence type="ECO:0000313" key="1">
    <source>
        <dbReference type="EMBL" id="CAD9236037.1"/>
    </source>
</evidence>
<protein>
    <submittedName>
        <fullName evidence="1">Uncharacterized protein</fullName>
    </submittedName>
</protein>
<gene>
    <name evidence="1" type="ORF">CCAE0312_LOCUS8129</name>
</gene>
<dbReference type="AlphaFoldDB" id="A0A7S1XG95"/>
<reference evidence="1" key="1">
    <citation type="submission" date="2021-01" db="EMBL/GenBank/DDBJ databases">
        <authorList>
            <person name="Corre E."/>
            <person name="Pelletier E."/>
            <person name="Niang G."/>
            <person name="Scheremetjew M."/>
            <person name="Finn R."/>
            <person name="Kale V."/>
            <person name="Holt S."/>
            <person name="Cochrane G."/>
            <person name="Meng A."/>
            <person name="Brown T."/>
            <person name="Cohen L."/>
        </authorList>
    </citation>
    <scope>NUCLEOTIDE SEQUENCE</scope>
    <source>
        <strain evidence="1">SAG 36.94</strain>
    </source>
</reference>
<proteinExistence type="predicted"/>
<sequence length="136" mass="14388">MAGYSPVGFVGGLAGTRGGWRGLPQSGFGGVVHRTKLMAVSRVNRCSWGGSLGETIAEGKEKGGLGFIAGILSKAFRVGLVLLPVHGLKMECEKNIQMAQPSCCRRRAYSNSTVDGVISVCYIFTDSNKTYLPLSS</sequence>
<organism evidence="1">
    <name type="scientific">Compsopogon caeruleus</name>
    <dbReference type="NCBI Taxonomy" id="31354"/>
    <lineage>
        <taxon>Eukaryota</taxon>
        <taxon>Rhodophyta</taxon>
        <taxon>Compsopogonophyceae</taxon>
        <taxon>Compsopogonales</taxon>
        <taxon>Compsopogonaceae</taxon>
        <taxon>Compsopogon</taxon>
    </lineage>
</organism>